<dbReference type="Proteomes" id="UP001165740">
    <property type="component" value="Chromosome 6"/>
</dbReference>
<keyword evidence="6" id="KW-1185">Reference proteome</keyword>
<dbReference type="KEGG" id="bgt:106077160"/>
<accession>A0A9U8ELI6</accession>
<evidence type="ECO:0000256" key="3">
    <source>
        <dbReference type="SAM" id="SignalP"/>
    </source>
</evidence>
<keyword evidence="3" id="KW-0732">Signal</keyword>
<evidence type="ECO:0000259" key="4">
    <source>
        <dbReference type="PROSITE" id="PS51252"/>
    </source>
</evidence>
<evidence type="ECO:0000313" key="7">
    <source>
        <dbReference type="RefSeq" id="XP_013093401.2"/>
    </source>
</evidence>
<dbReference type="Gene3D" id="2.10.22.10">
    <property type="entry name" value="Antistasin, domain 1"/>
    <property type="match status" value="1"/>
</dbReference>
<dbReference type="Pfam" id="PF00095">
    <property type="entry name" value="WAP"/>
    <property type="match status" value="2"/>
</dbReference>
<dbReference type="InterPro" id="IPR008197">
    <property type="entry name" value="WAP_dom"/>
</dbReference>
<feature type="chain" id="PRO_5040979082" evidence="3">
    <location>
        <begin position="18"/>
        <end position="353"/>
    </location>
</feature>
<organism evidence="6 7">
    <name type="scientific">Biomphalaria glabrata</name>
    <name type="common">Bloodfluke planorb</name>
    <name type="synonym">Freshwater snail</name>
    <dbReference type="NCBI Taxonomy" id="6526"/>
    <lineage>
        <taxon>Eukaryota</taxon>
        <taxon>Metazoa</taxon>
        <taxon>Spiralia</taxon>
        <taxon>Lophotrochozoa</taxon>
        <taxon>Mollusca</taxon>
        <taxon>Gastropoda</taxon>
        <taxon>Heterobranchia</taxon>
        <taxon>Euthyneura</taxon>
        <taxon>Panpulmonata</taxon>
        <taxon>Hygrophila</taxon>
        <taxon>Lymnaeoidea</taxon>
        <taxon>Planorbidae</taxon>
        <taxon>Biomphalaria</taxon>
    </lineage>
</organism>
<proteinExistence type="predicted"/>
<dbReference type="GO" id="GO:0004867">
    <property type="term" value="F:serine-type endopeptidase inhibitor activity"/>
    <property type="evidence" value="ECO:0007669"/>
    <property type="project" value="UniProtKB-KW"/>
</dbReference>
<feature type="domain" description="WAP" evidence="5">
    <location>
        <begin position="19"/>
        <end position="70"/>
    </location>
</feature>
<dbReference type="RefSeq" id="XP_013093401.2">
    <property type="nucleotide sequence ID" value="XM_013237947.2"/>
</dbReference>
<keyword evidence="1" id="KW-0646">Protease inhibitor</keyword>
<feature type="domain" description="Antistasin-like" evidence="4">
    <location>
        <begin position="137"/>
        <end position="167"/>
    </location>
</feature>
<dbReference type="Pfam" id="PF02822">
    <property type="entry name" value="Antistasin"/>
    <property type="match status" value="1"/>
</dbReference>
<evidence type="ECO:0000313" key="6">
    <source>
        <dbReference type="Proteomes" id="UP001165740"/>
    </source>
</evidence>
<protein>
    <submittedName>
        <fullName evidence="7">Cysteine-rich motor neuron 1 protein-like</fullName>
    </submittedName>
</protein>
<evidence type="ECO:0000256" key="2">
    <source>
        <dbReference type="ARBA" id="ARBA00022900"/>
    </source>
</evidence>
<evidence type="ECO:0000259" key="5">
    <source>
        <dbReference type="PROSITE" id="PS51390"/>
    </source>
</evidence>
<dbReference type="GeneID" id="106077160"/>
<feature type="signal peptide" evidence="3">
    <location>
        <begin position="1"/>
        <end position="17"/>
    </location>
</feature>
<dbReference type="InterPro" id="IPR036645">
    <property type="entry name" value="Elafin-like_sf"/>
</dbReference>
<feature type="domain" description="Antistasin-like" evidence="4">
    <location>
        <begin position="109"/>
        <end position="137"/>
    </location>
</feature>
<evidence type="ECO:0000256" key="1">
    <source>
        <dbReference type="ARBA" id="ARBA00022690"/>
    </source>
</evidence>
<keyword evidence="2" id="KW-0722">Serine protease inhibitor</keyword>
<dbReference type="PROSITE" id="PS51390">
    <property type="entry name" value="WAP"/>
    <property type="match status" value="2"/>
</dbReference>
<dbReference type="SMART" id="SM00217">
    <property type="entry name" value="WAP"/>
    <property type="match status" value="2"/>
</dbReference>
<dbReference type="OMA" id="TESHECE"/>
<feature type="domain" description="WAP" evidence="5">
    <location>
        <begin position="272"/>
        <end position="326"/>
    </location>
</feature>
<dbReference type="InterPro" id="IPR004094">
    <property type="entry name" value="Antistasin-like"/>
</dbReference>
<dbReference type="SUPFAM" id="SSF57256">
    <property type="entry name" value="Elafin-like"/>
    <property type="match status" value="2"/>
</dbReference>
<dbReference type="OrthoDB" id="6039479at2759"/>
<sequence>MLLKIVLFTHIFFLSSGQEVSRNGSCVTSPLPCVHLNVAEIHHECGQDSDCPAGVKCCYIGCVRTCQAFDPCEKVTCTPGYTCLARETPCEKRPCLLEASCVSETQVRCPALRCPTEFCPAGQERVVDPTGCPTCECKRKKVCPQSCSLFCAYGLLTTEDGCPVCKCRAEPGNPCTNKVCPVGEECRLVTPQSCNTAICKPEAKCVSKLRSMFDNSCALKDKTTLGYPVLEEDGAKEIDCYRKRCLDGTVCTKFGNVTYRCCLQFSQEQIWTILKPGQCPQEYMISADDQFQPCEVDGQCPSDQKCCYRTKNQSALRSSGACMTPVHSILSNKTTICTGTTILSSVLRTIGAC</sequence>
<dbReference type="Gene3D" id="4.10.75.10">
    <property type="entry name" value="Elafin-like"/>
    <property type="match status" value="2"/>
</dbReference>
<reference evidence="7" key="1">
    <citation type="submission" date="2025-08" db="UniProtKB">
        <authorList>
            <consortium name="RefSeq"/>
        </authorList>
    </citation>
    <scope>IDENTIFICATION</scope>
</reference>
<dbReference type="AlphaFoldDB" id="A0A9U8ELI6"/>
<dbReference type="PROSITE" id="PS51252">
    <property type="entry name" value="ANTISTASIN"/>
    <property type="match status" value="2"/>
</dbReference>
<name>A0A9U8ELI6_BIOGL</name>
<gene>
    <name evidence="7" type="primary">LOC106077160</name>
</gene>
<dbReference type="GO" id="GO:0005576">
    <property type="term" value="C:extracellular region"/>
    <property type="evidence" value="ECO:0007669"/>
    <property type="project" value="InterPro"/>
</dbReference>